<dbReference type="GO" id="GO:0016301">
    <property type="term" value="F:kinase activity"/>
    <property type="evidence" value="ECO:0007669"/>
    <property type="project" value="InterPro"/>
</dbReference>
<dbReference type="PANTHER" id="PTHR43615:SF1">
    <property type="entry name" value="PPDK_N DOMAIN-CONTAINING PROTEIN"/>
    <property type="match status" value="1"/>
</dbReference>
<evidence type="ECO:0000259" key="2">
    <source>
        <dbReference type="Pfam" id="PF01326"/>
    </source>
</evidence>
<accession>A0A1F4ZUB8</accession>
<dbReference type="SUPFAM" id="SSF56059">
    <property type="entry name" value="Glutathione synthetase ATP-binding domain-like"/>
    <property type="match status" value="1"/>
</dbReference>
<evidence type="ECO:0000313" key="3">
    <source>
        <dbReference type="EMBL" id="OGD10043.1"/>
    </source>
</evidence>
<evidence type="ECO:0008006" key="5">
    <source>
        <dbReference type="Google" id="ProtNLM"/>
    </source>
</evidence>
<dbReference type="Pfam" id="PF00391">
    <property type="entry name" value="PEP-utilizers"/>
    <property type="match status" value="1"/>
</dbReference>
<gene>
    <name evidence="3" type="ORF">A2397_04840</name>
</gene>
<dbReference type="InterPro" id="IPR008279">
    <property type="entry name" value="PEP-util_enz_mobile_dom"/>
</dbReference>
<dbReference type="AlphaFoldDB" id="A0A1F4ZUB8"/>
<reference evidence="3 4" key="1">
    <citation type="journal article" date="2016" name="Nat. Commun.">
        <title>Thousands of microbial genomes shed light on interconnected biogeochemical processes in an aquifer system.</title>
        <authorList>
            <person name="Anantharaman K."/>
            <person name="Brown C.T."/>
            <person name="Hug L.A."/>
            <person name="Sharon I."/>
            <person name="Castelle C.J."/>
            <person name="Probst A.J."/>
            <person name="Thomas B.C."/>
            <person name="Singh A."/>
            <person name="Wilkins M.J."/>
            <person name="Karaoz U."/>
            <person name="Brodie E.L."/>
            <person name="Williams K.H."/>
            <person name="Hubbard S.S."/>
            <person name="Banfield J.F."/>
        </authorList>
    </citation>
    <scope>NUCLEOTIDE SEQUENCE [LARGE SCALE GENOMIC DNA]</scope>
</reference>
<evidence type="ECO:0000259" key="1">
    <source>
        <dbReference type="Pfam" id="PF00391"/>
    </source>
</evidence>
<dbReference type="Pfam" id="PF01326">
    <property type="entry name" value="PPDK_N"/>
    <property type="match status" value="1"/>
</dbReference>
<comment type="caution">
    <text evidence="3">The sequence shown here is derived from an EMBL/GenBank/DDBJ whole genome shotgun (WGS) entry which is preliminary data.</text>
</comment>
<dbReference type="PANTHER" id="PTHR43615">
    <property type="entry name" value="PHOSPHOENOLPYRUVATE SYNTHASE-RELATED"/>
    <property type="match status" value="1"/>
</dbReference>
<protein>
    <recommendedName>
        <fullName evidence="5">Pyruvate phosphate dikinase AMP/ATP-binding domain-containing protein</fullName>
    </recommendedName>
</protein>
<feature type="domain" description="Pyruvate phosphate dikinase AMP/ATP-binding" evidence="2">
    <location>
        <begin position="73"/>
        <end position="209"/>
    </location>
</feature>
<organism evidence="3 4">
    <name type="scientific">Candidatus Amesbacteria bacterium RIFOXYB1_FULL_44_23</name>
    <dbReference type="NCBI Taxonomy" id="1797263"/>
    <lineage>
        <taxon>Bacteria</taxon>
        <taxon>Candidatus Amesiibacteriota</taxon>
    </lineage>
</organism>
<dbReference type="Gene3D" id="3.30.470.20">
    <property type="entry name" value="ATP-grasp fold, B domain"/>
    <property type="match status" value="1"/>
</dbReference>
<dbReference type="Gene3D" id="3.30.1490.20">
    <property type="entry name" value="ATP-grasp fold, A domain"/>
    <property type="match status" value="1"/>
</dbReference>
<name>A0A1F4ZUB8_9BACT</name>
<proteinExistence type="predicted"/>
<evidence type="ECO:0000313" key="4">
    <source>
        <dbReference type="Proteomes" id="UP000176424"/>
    </source>
</evidence>
<dbReference type="Gene3D" id="3.50.30.10">
    <property type="entry name" value="Phosphohistidine domain"/>
    <property type="match status" value="1"/>
</dbReference>
<sequence>MACPQSRGNFGKAHQEIRQSASFIYSLDETGECDITLLGGKAFNLGILRRAGLPVPDGFCVTTDAYDHYVRTGTLPDDLIAQLENIRKQLGGRIAIRSSANCEDGEQLSMAGVFQSHYLNKEDSLQVVIESIYSHARSAEVEEFVALHGKQPSEIKMGLIVQKLIDPERSGVVYTGIRSGDILIQYVGGFGSELVDGKTHGSAIVLDKTGSIRASTGFETLPISPKVIKQIKDYSATIENIYNGQPQDIEFASANGQVHILQARRLTADLGKVEIGETSQECLERTKFKLRQLSANEKGELGTSNVIFSDANFSELLPKPTEMDFGVFAYIFTGSNGIPGGIQLGRMDMGYPLGEESIGYMAYIGGRPYFSIARDAATFYAGFPDTRLEYFRTLVEEYLKAIQLDPDKGAYPEMGLYLQDPTLKDLQTRFGDKAPAYFEIYRNFAAGMHQNADNFLGQFKTRESLEMAAFVKAGQQVDLDKLTNKQLVEHCTGILEHLRTHSCVNFVKSARLGFYYSQRLQSLLRENVGLGSDAAEQIFARLSQGLEGSAITQVNISIADCETEQEAIAVATKSVGHFSTAEMLEIRHPRLKDDPTALFAYVTGIRQSGQYSQDFEKQKTERLVTQQTILENVSGQENQELEKVIQASQTYMALRETIKYLFTQEYSLLRDGLQVLGYRLGLEAGDIYFIYPRELPGLIAHPQTFTHLIQSRKQSFSNYEKLNLLHVIRESDIEALELSSKGEDDFVEVKGKFLAEGQPVEGVIVNLDQCDNFDQIAQTIDTYRQQEVPIILVATQMNLGHDPYIAISSGLILENAGIVSHGAQRARELGKGAIGGIKSGRLKTGTMVLFDPVNRLVKKIR</sequence>
<dbReference type="SUPFAM" id="SSF52009">
    <property type="entry name" value="Phosphohistidine domain"/>
    <property type="match status" value="1"/>
</dbReference>
<dbReference type="InterPro" id="IPR051549">
    <property type="entry name" value="PEP_Utilizing_Enz"/>
</dbReference>
<dbReference type="GO" id="GO:0005524">
    <property type="term" value="F:ATP binding"/>
    <property type="evidence" value="ECO:0007669"/>
    <property type="project" value="InterPro"/>
</dbReference>
<dbReference type="STRING" id="1797263.A2397_04840"/>
<dbReference type="EMBL" id="MEXR01000015">
    <property type="protein sequence ID" value="OGD10043.1"/>
    <property type="molecule type" value="Genomic_DNA"/>
</dbReference>
<feature type="domain" description="PEP-utilising enzyme mobile" evidence="1">
    <location>
        <begin position="790"/>
        <end position="851"/>
    </location>
</feature>
<dbReference type="Proteomes" id="UP000176424">
    <property type="component" value="Unassembled WGS sequence"/>
</dbReference>
<dbReference type="InterPro" id="IPR002192">
    <property type="entry name" value="PPDK_AMP/ATP-bd"/>
</dbReference>
<dbReference type="InterPro" id="IPR013815">
    <property type="entry name" value="ATP_grasp_subdomain_1"/>
</dbReference>
<dbReference type="InterPro" id="IPR036637">
    <property type="entry name" value="Phosphohistidine_dom_sf"/>
</dbReference>